<evidence type="ECO:0000256" key="4">
    <source>
        <dbReference type="ARBA" id="ARBA00022490"/>
    </source>
</evidence>
<dbReference type="InterPro" id="IPR027408">
    <property type="entry name" value="PNPase/RNase_PH_dom_sf"/>
</dbReference>
<name>C1BRT2_CALRO</name>
<evidence type="ECO:0000259" key="11">
    <source>
        <dbReference type="Pfam" id="PF03725"/>
    </source>
</evidence>
<organism evidence="12">
    <name type="scientific">Caligus rogercresseyi</name>
    <name type="common">Sea louse</name>
    <dbReference type="NCBI Taxonomy" id="217165"/>
    <lineage>
        <taxon>Eukaryota</taxon>
        <taxon>Metazoa</taxon>
        <taxon>Ecdysozoa</taxon>
        <taxon>Arthropoda</taxon>
        <taxon>Crustacea</taxon>
        <taxon>Multicrustacea</taxon>
        <taxon>Hexanauplia</taxon>
        <taxon>Copepoda</taxon>
        <taxon>Siphonostomatoida</taxon>
        <taxon>Caligidae</taxon>
        <taxon>Caligus</taxon>
    </lineage>
</organism>
<evidence type="ECO:0000256" key="7">
    <source>
        <dbReference type="ARBA" id="ARBA00022884"/>
    </source>
</evidence>
<evidence type="ECO:0000256" key="5">
    <source>
        <dbReference type="ARBA" id="ARBA00022552"/>
    </source>
</evidence>
<dbReference type="GO" id="GO:0071035">
    <property type="term" value="P:nuclear polyadenylation-dependent rRNA catabolic process"/>
    <property type="evidence" value="ECO:0007669"/>
    <property type="project" value="TreeGrafter"/>
</dbReference>
<feature type="domain" description="Exoribonuclease phosphorolytic" evidence="10">
    <location>
        <begin position="36"/>
        <end position="172"/>
    </location>
</feature>
<dbReference type="PANTHER" id="PTHR11097">
    <property type="entry name" value="EXOSOME COMPLEX EXONUCLEASE RIBOSOMAL RNA PROCESSING PROTEIN"/>
    <property type="match status" value="1"/>
</dbReference>
<feature type="domain" description="Exoribonuclease phosphorolytic" evidence="11">
    <location>
        <begin position="201"/>
        <end position="267"/>
    </location>
</feature>
<evidence type="ECO:0000313" key="12">
    <source>
        <dbReference type="EMBL" id="ACO11735.1"/>
    </source>
</evidence>
<dbReference type="GO" id="GO:0034475">
    <property type="term" value="P:U4 snRNA 3'-end processing"/>
    <property type="evidence" value="ECO:0007669"/>
    <property type="project" value="TreeGrafter"/>
</dbReference>
<evidence type="ECO:0000259" key="10">
    <source>
        <dbReference type="Pfam" id="PF01138"/>
    </source>
</evidence>
<dbReference type="Pfam" id="PF03725">
    <property type="entry name" value="RNase_PH_C"/>
    <property type="match status" value="1"/>
</dbReference>
<keyword evidence="12" id="KW-0378">Hydrolase</keyword>
<dbReference type="PANTHER" id="PTHR11097:SF9">
    <property type="entry name" value="EXOSOME COMPLEX COMPONENT RRP43"/>
    <property type="match status" value="1"/>
</dbReference>
<dbReference type="GO" id="GO:0004527">
    <property type="term" value="F:exonuclease activity"/>
    <property type="evidence" value="ECO:0007669"/>
    <property type="project" value="UniProtKB-KW"/>
</dbReference>
<dbReference type="SUPFAM" id="SSF54211">
    <property type="entry name" value="Ribosomal protein S5 domain 2-like"/>
    <property type="match status" value="1"/>
</dbReference>
<keyword evidence="6" id="KW-0271">Exosome</keyword>
<dbReference type="InterPro" id="IPR015847">
    <property type="entry name" value="ExoRNase_PH_dom2"/>
</dbReference>
<keyword evidence="12" id="KW-0540">Nuclease</keyword>
<dbReference type="InterPro" id="IPR020568">
    <property type="entry name" value="Ribosomal_Su5_D2-typ_SF"/>
</dbReference>
<keyword evidence="5" id="KW-0698">rRNA processing</keyword>
<dbReference type="EMBL" id="BT077311">
    <property type="protein sequence ID" value="ACO11735.1"/>
    <property type="molecule type" value="mRNA"/>
</dbReference>
<dbReference type="GO" id="GO:0000177">
    <property type="term" value="C:cytoplasmic exosome (RNase complex)"/>
    <property type="evidence" value="ECO:0007669"/>
    <property type="project" value="TreeGrafter"/>
</dbReference>
<keyword evidence="12" id="KW-0269">Exonuclease</keyword>
<dbReference type="GO" id="GO:0071028">
    <property type="term" value="P:nuclear mRNA surveillance"/>
    <property type="evidence" value="ECO:0007669"/>
    <property type="project" value="TreeGrafter"/>
</dbReference>
<dbReference type="SUPFAM" id="SSF55666">
    <property type="entry name" value="Ribonuclease PH domain 2-like"/>
    <property type="match status" value="1"/>
</dbReference>
<reference evidence="12" key="1">
    <citation type="submission" date="2009-03" db="EMBL/GenBank/DDBJ databases">
        <title>Caligus rogercresseyi ESTs and full-length cDNAs.</title>
        <authorList>
            <person name="Yasuike M."/>
            <person name="von Schalburg K."/>
            <person name="Cooper G."/>
            <person name="Leong J."/>
            <person name="Jones S.R.M."/>
            <person name="Koop B.F."/>
        </authorList>
    </citation>
    <scope>NUCLEOTIDE SEQUENCE</scope>
    <source>
        <tissue evidence="12">Whole body</tissue>
    </source>
</reference>
<dbReference type="AlphaFoldDB" id="C1BRT2"/>
<keyword evidence="7" id="KW-0694">RNA-binding</keyword>
<dbReference type="GO" id="GO:0034476">
    <property type="term" value="P:U5 snRNA 3'-end processing"/>
    <property type="evidence" value="ECO:0007669"/>
    <property type="project" value="TreeGrafter"/>
</dbReference>
<dbReference type="GO" id="GO:0035925">
    <property type="term" value="F:mRNA 3'-UTR AU-rich region binding"/>
    <property type="evidence" value="ECO:0007669"/>
    <property type="project" value="TreeGrafter"/>
</dbReference>
<keyword evidence="4" id="KW-0963">Cytoplasm</keyword>
<comment type="similarity">
    <text evidence="3">Belongs to the RNase PH family.</text>
</comment>
<dbReference type="Gene3D" id="3.30.230.70">
    <property type="entry name" value="GHMP Kinase, N-terminal domain"/>
    <property type="match status" value="1"/>
</dbReference>
<gene>
    <name evidence="12" type="primary">EXOS8</name>
</gene>
<dbReference type="Pfam" id="PF01138">
    <property type="entry name" value="RNase_PH"/>
    <property type="match status" value="1"/>
</dbReference>
<dbReference type="GO" id="GO:0071038">
    <property type="term" value="P:TRAMP-dependent tRNA surveillance pathway"/>
    <property type="evidence" value="ECO:0007669"/>
    <property type="project" value="TreeGrafter"/>
</dbReference>
<dbReference type="GO" id="GO:0005730">
    <property type="term" value="C:nucleolus"/>
    <property type="evidence" value="ECO:0007669"/>
    <property type="project" value="UniProtKB-SubCell"/>
</dbReference>
<dbReference type="CDD" id="cd11369">
    <property type="entry name" value="RNase_PH_RRP43"/>
    <property type="match status" value="1"/>
</dbReference>
<evidence type="ECO:0000256" key="3">
    <source>
        <dbReference type="ARBA" id="ARBA00006678"/>
    </source>
</evidence>
<evidence type="ECO:0000256" key="1">
    <source>
        <dbReference type="ARBA" id="ARBA00004496"/>
    </source>
</evidence>
<sequence>MSAAEVFRRVQPKEYFSQHIEKGLRLDGREGGLESIRPISISSGSIASADGSAIVRKGHTTVICGITLQIASLDEETPTKGYIVPHVDLPSMCHPRIYKSKGPTAEEAMILTKFIMDVILNSEVVDPKDLCIVPGEIVWVLKIDLTCLNQDGNLRDALVTALILALKSLRFPKVVSYKAEDEDKTQINVFEKEHSSLRLKNIPVSVSIAVMEGERLLVDPTDEEETFATDSITVVLNAEEELCYLSKNGGEPIFDELMNKVIDLARAQALTVRKLINKN</sequence>
<keyword evidence="8" id="KW-0539">Nucleus</keyword>
<proteinExistence type="evidence at transcript level"/>
<dbReference type="InterPro" id="IPR050590">
    <property type="entry name" value="Exosome_comp_Rrp42_subfam"/>
</dbReference>
<dbReference type="InterPro" id="IPR001247">
    <property type="entry name" value="ExoRNase_PH_dom1"/>
</dbReference>
<dbReference type="InterPro" id="IPR033196">
    <property type="entry name" value="Rrp43"/>
</dbReference>
<evidence type="ECO:0000256" key="2">
    <source>
        <dbReference type="ARBA" id="ARBA00004604"/>
    </source>
</evidence>
<protein>
    <recommendedName>
        <fullName evidence="9">Ribosomal RNA-processing protein 43</fullName>
    </recommendedName>
</protein>
<dbReference type="GO" id="GO:0016075">
    <property type="term" value="P:rRNA catabolic process"/>
    <property type="evidence" value="ECO:0007669"/>
    <property type="project" value="TreeGrafter"/>
</dbReference>
<dbReference type="InterPro" id="IPR036345">
    <property type="entry name" value="ExoRNase_PH_dom2_sf"/>
</dbReference>
<dbReference type="GO" id="GO:0034473">
    <property type="term" value="P:U1 snRNA 3'-end processing"/>
    <property type="evidence" value="ECO:0007669"/>
    <property type="project" value="TreeGrafter"/>
</dbReference>
<evidence type="ECO:0000256" key="9">
    <source>
        <dbReference type="ARBA" id="ARBA00030617"/>
    </source>
</evidence>
<dbReference type="GO" id="GO:0000467">
    <property type="term" value="P:exonucleolytic trimming to generate mature 3'-end of 5.8S rRNA from tricistronic rRNA transcript (SSU-rRNA, 5.8S rRNA, LSU-rRNA)"/>
    <property type="evidence" value="ECO:0007669"/>
    <property type="project" value="TreeGrafter"/>
</dbReference>
<evidence type="ECO:0000256" key="6">
    <source>
        <dbReference type="ARBA" id="ARBA00022835"/>
    </source>
</evidence>
<evidence type="ECO:0000256" key="8">
    <source>
        <dbReference type="ARBA" id="ARBA00023242"/>
    </source>
</evidence>
<comment type="subcellular location">
    <subcellularLocation>
        <location evidence="1">Cytoplasm</location>
    </subcellularLocation>
    <subcellularLocation>
        <location evidence="2">Nucleus</location>
        <location evidence="2">Nucleolus</location>
    </subcellularLocation>
</comment>
<accession>C1BRT2</accession>
<dbReference type="GO" id="GO:0000176">
    <property type="term" value="C:nuclear exosome (RNase complex)"/>
    <property type="evidence" value="ECO:0007669"/>
    <property type="project" value="TreeGrafter"/>
</dbReference>